<sequence>MLGMLKVPVLRVIFVLKQPLVMAVFKLQLIAMDPSFCPTTTTTAIITSTTPEMTTSSSCGTMCSFIIDGGNPFPSTADTYPGQLCTTYSNNQTCNTAVVTCTGGSVTTTMFVQLLENGVITQTEFAAGQGPVEMTIECGGDGTWLVDNFKIANTIYCEASCGVGVVCPSPEPCLATSTTETSTPTTTTPSTCSTICTAMNNASNPASAPYTAIGIETITPSTSGGCTTTTVTCSGYVNGGQQDIYAYMVTGGSTYLIYGGYPTANGALSAEFQCGLDGNWYLYSVNGDTTQADPATPLKPGIDCFALCPGGPCFTTTTELTTTPSTTLEPTTSTSTTPEPTTSTSTTPEPTTTISTTLEHTTSTSTTPEPTTSTSTTPEPTTTTPSPSTTPSTCSTICTAMNNASNPALAPYTAIGIETITPSTSGGCTTTTVTCSGYVNGGQQDIYAYMVTSGSTYLIYGGYPTANGALSAKFKCGLDGNWYLYSVNGDTTQADPTTPLKPGIDCFALCPGGPCFTTTTELTTTPSTTLEPTTSTSTTPEPTTTSTTPEPTTTTSTTAEPTTTTSTTEEPKTTSTTTPTATTSACSTTSCIAMSNANNPATAPYTTMGIETITPSTSGGCLTTATCSGYASGGYQDIYAYMATNGLAYPIYGGYPTANGALSAEFQCGVDGNWYLYSVNGDITEGDPATPLKPGIDCFANCLGGPCFTTTTELTTTPSTTLEPTTSTSTTPEPTTSTSTTPEPTTSTSTTPEPTTTTSSSTTAEPTTTTSTTEESKTTSTTTPTATTSACSTTSCIAMSNANNPATAPYTTIGIETITPSTSSGCLTTATCSGYASGGYQDIYAYMATNELAYPVYGGYPTANGSLSVEFQCGLDGNWYLYSVNGDTTEGDPATPLKPDIDCFANCLGGPCFTTTTELTATPSTTLEPTTSTSTTPEPTTTSTTPEPTTTTSSSTTAEPTTTTSTTEELKTTSSAATTAPTTTTPSTCSTSCAAMSNASNPASAPYTAIGIETITPSTSRGCTTTTATCSGYASGGYQDIYAYMTTNGLAYPIYGGYPTANGSLSVEFQCGLDGNWYLYSVNGDITEGDPATPLKPGIDCFANCLGGPCFTTTTELTATPSTTLEPTTSTSTTLESTTTTSTTSEPITTTSTTQELTTTTSTTPEPTSTSITPEPTTTISTTIEHTTSTTTTEKPTTSTSTTEEPTTTSTTPEPTTTTSTTLEQTITTTPETTTTTSTEPATSTSTTVEMTTITSTTPEPTTTTNTTPEPTTSSSSTSEPTTTSTTEGPKTTSSTTSEPTTSTSTTPETTTTTSTTAEPSTTTSSTREPTTTTNTTLEPTTTASTTAEPSTTTSTTPEPSTTTSTTPKPTTPEPTTSSTMKPTTTIEPTTIISTTQEPTTTHKPTTTAAVPVTTTLKELTTTIFIPSTTTASTCCCPQNGIWSSWSAANECSDSCGSCAQITYTRTCLSGSTCPCTGATTKSENCNILPCTYPRAACCNNLTAIVDATLVEIICGPQPTPAPEAAPPTCASCTGAAMTPVWLDWSEWSACSGTCGQCGTSTRNRTCALSECCSCVGNDTETQECAVTGTWSNWTLTSQCNGTCGACGVMVYSRNCTSTSCSCYGESTKTEVCGLESCSFPSEACCNGLTVGVYNGEFQCGPITYPTDEPFLTCPSCCPTNGIWSEWGDIIVSCNDTCGMCGVQTRIRTCLSGIYGCACTGSSTRQENCGVMPCAFPRAACCTGFQRAIVDDMFECVAITTDPTTTLTPTQTPCCPPDGNGLWNPWQAWSDCSASCGGCGTQTRSRTCASEPYGCPCTGSSSGQQICCSATCATTVITCPPGGTWSAWSTGTCNDTCGMCGSLTQTRTCLSEADGCPCTGATSEITGTCGAPVCIFPRPDCCSPYTRTLINNTIVCATTAPVTTATTVACPAGGTWSAWSATSCNDTCGMCGSLLSNRTCTSASLGCACTGADTLNQGSCGSALCIFPRPACCPGATRQIVNSTFQCVLNTTQADAAAVTTTTTTTISPAPTTTACPVGGTWSAWGTASCNDTCGLCGSSIQSRTCLSGSTGCPCT</sequence>
<feature type="region of interest" description="Disordered" evidence="1">
    <location>
        <begin position="521"/>
        <end position="584"/>
    </location>
</feature>
<evidence type="ECO:0000256" key="2">
    <source>
        <dbReference type="SAM" id="SignalP"/>
    </source>
</evidence>
<feature type="signal peptide" evidence="2">
    <location>
        <begin position="1"/>
        <end position="23"/>
    </location>
</feature>
<protein>
    <submittedName>
        <fullName evidence="4">Uncharacterized protein</fullName>
    </submittedName>
</protein>
<proteinExistence type="predicted"/>
<feature type="region of interest" description="Disordered" evidence="1">
    <location>
        <begin position="318"/>
        <end position="391"/>
    </location>
</feature>
<name>A0A914DSX6_9BILA</name>
<feature type="region of interest" description="Disordered" evidence="1">
    <location>
        <begin position="713"/>
        <end position="789"/>
    </location>
</feature>
<dbReference type="WBParaSite" id="ACRNAN_scaffold3731.g28653.t1">
    <property type="protein sequence ID" value="ACRNAN_scaffold3731.g28653.t1"/>
    <property type="gene ID" value="ACRNAN_scaffold3731.g28653"/>
</dbReference>
<feature type="chain" id="PRO_5037088563" evidence="2">
    <location>
        <begin position="24"/>
        <end position="2076"/>
    </location>
</feature>
<dbReference type="InterPro" id="IPR000884">
    <property type="entry name" value="TSP1_rpt"/>
</dbReference>
<accession>A0A914DSX6</accession>
<dbReference type="PANTHER" id="PTHR31507">
    <property type="entry name" value="PROTEIN CBG15923"/>
    <property type="match status" value="1"/>
</dbReference>
<dbReference type="SMART" id="SM00209">
    <property type="entry name" value="TSP1"/>
    <property type="match status" value="7"/>
</dbReference>
<dbReference type="Gene3D" id="2.20.100.10">
    <property type="entry name" value="Thrombospondin type-1 (TSP1) repeat"/>
    <property type="match status" value="2"/>
</dbReference>
<reference evidence="4" key="1">
    <citation type="submission" date="2022-11" db="UniProtKB">
        <authorList>
            <consortium name="WormBaseParasite"/>
        </authorList>
    </citation>
    <scope>IDENTIFICATION</scope>
</reference>
<keyword evidence="2" id="KW-0732">Signal</keyword>
<dbReference type="InterPro" id="IPR036383">
    <property type="entry name" value="TSP1_rpt_sf"/>
</dbReference>
<evidence type="ECO:0000313" key="4">
    <source>
        <dbReference type="WBParaSite" id="ACRNAN_scaffold3731.g28653.t1"/>
    </source>
</evidence>
<feature type="region of interest" description="Disordered" evidence="1">
    <location>
        <begin position="1118"/>
        <end position="1409"/>
    </location>
</feature>
<evidence type="ECO:0000313" key="3">
    <source>
        <dbReference type="Proteomes" id="UP000887540"/>
    </source>
</evidence>
<dbReference type="Proteomes" id="UP000887540">
    <property type="component" value="Unplaced"/>
</dbReference>
<organism evidence="3 4">
    <name type="scientific">Acrobeloides nanus</name>
    <dbReference type="NCBI Taxonomy" id="290746"/>
    <lineage>
        <taxon>Eukaryota</taxon>
        <taxon>Metazoa</taxon>
        <taxon>Ecdysozoa</taxon>
        <taxon>Nematoda</taxon>
        <taxon>Chromadorea</taxon>
        <taxon>Rhabditida</taxon>
        <taxon>Tylenchina</taxon>
        <taxon>Cephalobomorpha</taxon>
        <taxon>Cephaloboidea</taxon>
        <taxon>Cephalobidae</taxon>
        <taxon>Acrobeloides</taxon>
    </lineage>
</organism>
<feature type="region of interest" description="Disordered" evidence="1">
    <location>
        <begin position="919"/>
        <end position="990"/>
    </location>
</feature>
<evidence type="ECO:0000256" key="1">
    <source>
        <dbReference type="SAM" id="MobiDB-lite"/>
    </source>
</evidence>
<dbReference type="PANTHER" id="PTHR31507:SF3">
    <property type="entry name" value="TIL DOMAIN-CONTAINING PROTEIN"/>
    <property type="match status" value="1"/>
</dbReference>
<dbReference type="Pfam" id="PF00090">
    <property type="entry name" value="TSP_1"/>
    <property type="match status" value="3"/>
</dbReference>
<dbReference type="SUPFAM" id="SSF82895">
    <property type="entry name" value="TSP-1 type 1 repeat"/>
    <property type="match status" value="2"/>
</dbReference>
<keyword evidence="3" id="KW-1185">Reference proteome</keyword>
<dbReference type="PROSITE" id="PS50092">
    <property type="entry name" value="TSP1"/>
    <property type="match status" value="5"/>
</dbReference>